<proteinExistence type="predicted"/>
<organism evidence="1 2">
    <name type="scientific">Phytophthora megakarya</name>
    <dbReference type="NCBI Taxonomy" id="4795"/>
    <lineage>
        <taxon>Eukaryota</taxon>
        <taxon>Sar</taxon>
        <taxon>Stramenopiles</taxon>
        <taxon>Oomycota</taxon>
        <taxon>Peronosporomycetes</taxon>
        <taxon>Peronosporales</taxon>
        <taxon>Peronosporaceae</taxon>
        <taxon>Phytophthora</taxon>
    </lineage>
</organism>
<comment type="caution">
    <text evidence="1">The sequence shown here is derived from an EMBL/GenBank/DDBJ whole genome shotgun (WGS) entry which is preliminary data.</text>
</comment>
<reference evidence="2" key="1">
    <citation type="submission" date="2017-03" db="EMBL/GenBank/DDBJ databases">
        <title>Phytopthora megakarya and P. palmivora, two closely related causual agents of cacao black pod achieved similar genome size and gene model numbers by different mechanisms.</title>
        <authorList>
            <person name="Ali S."/>
            <person name="Shao J."/>
            <person name="Larry D.J."/>
            <person name="Kronmiller B."/>
            <person name="Shen D."/>
            <person name="Strem M.D."/>
            <person name="Melnick R.L."/>
            <person name="Guiltinan M.J."/>
            <person name="Tyler B.M."/>
            <person name="Meinhardt L.W."/>
            <person name="Bailey B.A."/>
        </authorList>
    </citation>
    <scope>NUCLEOTIDE SEQUENCE [LARGE SCALE GENOMIC DNA]</scope>
    <source>
        <strain evidence="2">zdho120</strain>
    </source>
</reference>
<protein>
    <submittedName>
        <fullName evidence="1">Uncharacterized protein</fullName>
    </submittedName>
</protein>
<accession>A0A225UL09</accession>
<dbReference type="STRING" id="4795.A0A225UL09"/>
<dbReference type="EMBL" id="NBNE01015729">
    <property type="protein sequence ID" value="OWY93631.1"/>
    <property type="molecule type" value="Genomic_DNA"/>
</dbReference>
<gene>
    <name evidence="1" type="ORF">PHMEG_00036900</name>
</gene>
<evidence type="ECO:0000313" key="2">
    <source>
        <dbReference type="Proteomes" id="UP000198211"/>
    </source>
</evidence>
<keyword evidence="2" id="KW-1185">Reference proteome</keyword>
<sequence length="86" mass="9743">MKALIPGNSTWENDCKTICVFLSGGPLEDTLYIVLDKFAMRLAFRESSKGSPLSKKYASSYFGYVKNYLLKIFHASCARYIPSRFS</sequence>
<name>A0A225UL09_9STRA</name>
<dbReference type="Proteomes" id="UP000198211">
    <property type="component" value="Unassembled WGS sequence"/>
</dbReference>
<dbReference type="OrthoDB" id="123951at2759"/>
<evidence type="ECO:0000313" key="1">
    <source>
        <dbReference type="EMBL" id="OWY93631.1"/>
    </source>
</evidence>
<dbReference type="AlphaFoldDB" id="A0A225UL09"/>